<reference evidence="12" key="1">
    <citation type="submission" date="2017-09" db="EMBL/GenBank/DDBJ databases">
        <title>Depth-based differentiation of microbial function through sediment-hosted aquifers and enrichment of novel symbionts in the deep terrestrial subsurface.</title>
        <authorList>
            <person name="Probst A.J."/>
            <person name="Ladd B."/>
            <person name="Jarett J.K."/>
            <person name="Geller-Mcgrath D.E."/>
            <person name="Sieber C.M.K."/>
            <person name="Emerson J.B."/>
            <person name="Anantharaman K."/>
            <person name="Thomas B.C."/>
            <person name="Malmstrom R."/>
            <person name="Stieglmeier M."/>
            <person name="Klingl A."/>
            <person name="Woyke T."/>
            <person name="Ryan C.M."/>
            <person name="Banfield J.F."/>
        </authorList>
    </citation>
    <scope>NUCLEOTIDE SEQUENCE [LARGE SCALE GENOMIC DNA]</scope>
</reference>
<dbReference type="InterPro" id="IPR044140">
    <property type="entry name" value="ProRS_anticodon_short"/>
</dbReference>
<comment type="caution">
    <text evidence="11">The sequence shown here is derived from an EMBL/GenBank/DDBJ whole genome shotgun (WGS) entry which is preliminary data.</text>
</comment>
<keyword evidence="5" id="KW-0067">ATP-binding</keyword>
<dbReference type="PANTHER" id="PTHR42753">
    <property type="entry name" value="MITOCHONDRIAL RIBOSOME PROTEIN L39/PROLYL-TRNA LIGASE FAMILY MEMBER"/>
    <property type="match status" value="1"/>
</dbReference>
<dbReference type="InterPro" id="IPR045864">
    <property type="entry name" value="aa-tRNA-synth_II/BPL/LPL"/>
</dbReference>
<dbReference type="Gene3D" id="3.40.50.800">
    <property type="entry name" value="Anticodon-binding domain"/>
    <property type="match status" value="1"/>
</dbReference>
<dbReference type="InterPro" id="IPR050062">
    <property type="entry name" value="Pro-tRNA_synthetase"/>
</dbReference>
<dbReference type="GO" id="GO:0006433">
    <property type="term" value="P:prolyl-tRNA aminoacylation"/>
    <property type="evidence" value="ECO:0007669"/>
    <property type="project" value="InterPro"/>
</dbReference>
<dbReference type="Gene3D" id="3.30.930.10">
    <property type="entry name" value="Bira Bifunctional Protein, Domain 2"/>
    <property type="match status" value="1"/>
</dbReference>
<evidence type="ECO:0000256" key="6">
    <source>
        <dbReference type="ARBA" id="ARBA00022917"/>
    </source>
</evidence>
<dbReference type="CDD" id="cd00861">
    <property type="entry name" value="ProRS_anticodon_short"/>
    <property type="match status" value="1"/>
</dbReference>
<keyword evidence="3" id="KW-0436">Ligase</keyword>
<name>A0A2M6W7V4_9BACT</name>
<dbReference type="PANTHER" id="PTHR42753:SF2">
    <property type="entry name" value="PROLINE--TRNA LIGASE"/>
    <property type="match status" value="1"/>
</dbReference>
<dbReference type="PRINTS" id="PR01046">
    <property type="entry name" value="TRNASYNTHPRO"/>
</dbReference>
<dbReference type="PROSITE" id="PS50862">
    <property type="entry name" value="AA_TRNA_LIGASE_II"/>
    <property type="match status" value="1"/>
</dbReference>
<dbReference type="AlphaFoldDB" id="A0A2M6W7V4"/>
<evidence type="ECO:0000313" key="11">
    <source>
        <dbReference type="EMBL" id="PIT88815.1"/>
    </source>
</evidence>
<dbReference type="InterPro" id="IPR006195">
    <property type="entry name" value="aa-tRNA-synth_II"/>
</dbReference>
<dbReference type="GO" id="GO:0004827">
    <property type="term" value="F:proline-tRNA ligase activity"/>
    <property type="evidence" value="ECO:0007669"/>
    <property type="project" value="UniProtKB-EC"/>
</dbReference>
<dbReference type="EMBL" id="PFBV01000001">
    <property type="protein sequence ID" value="PIT88815.1"/>
    <property type="molecule type" value="Genomic_DNA"/>
</dbReference>
<dbReference type="Pfam" id="PF03129">
    <property type="entry name" value="HGTP_anticodon"/>
    <property type="match status" value="1"/>
</dbReference>
<dbReference type="EC" id="6.1.1.15" evidence="1"/>
<dbReference type="GO" id="GO:0005829">
    <property type="term" value="C:cytosol"/>
    <property type="evidence" value="ECO:0007669"/>
    <property type="project" value="TreeGrafter"/>
</dbReference>
<comment type="catalytic activity">
    <reaction evidence="9">
        <text>tRNA(Pro) + L-proline + ATP = L-prolyl-tRNA(Pro) + AMP + diphosphate</text>
        <dbReference type="Rhea" id="RHEA:14305"/>
        <dbReference type="Rhea" id="RHEA-COMP:9700"/>
        <dbReference type="Rhea" id="RHEA-COMP:9702"/>
        <dbReference type="ChEBI" id="CHEBI:30616"/>
        <dbReference type="ChEBI" id="CHEBI:33019"/>
        <dbReference type="ChEBI" id="CHEBI:60039"/>
        <dbReference type="ChEBI" id="CHEBI:78442"/>
        <dbReference type="ChEBI" id="CHEBI:78532"/>
        <dbReference type="ChEBI" id="CHEBI:456215"/>
        <dbReference type="EC" id="6.1.1.15"/>
    </reaction>
</comment>
<dbReference type="InterPro" id="IPR002316">
    <property type="entry name" value="Pro-tRNA-ligase_IIa"/>
</dbReference>
<evidence type="ECO:0000256" key="9">
    <source>
        <dbReference type="ARBA" id="ARBA00047671"/>
    </source>
</evidence>
<evidence type="ECO:0000313" key="12">
    <source>
        <dbReference type="Proteomes" id="UP000231426"/>
    </source>
</evidence>
<dbReference type="InterPro" id="IPR036621">
    <property type="entry name" value="Anticodon-bd_dom_sf"/>
</dbReference>
<dbReference type="InterPro" id="IPR002314">
    <property type="entry name" value="aa-tRNA-synt_IIb"/>
</dbReference>
<evidence type="ECO:0000256" key="5">
    <source>
        <dbReference type="ARBA" id="ARBA00022840"/>
    </source>
</evidence>
<feature type="domain" description="Aminoacyl-transfer RNA synthetases class-II family profile" evidence="10">
    <location>
        <begin position="38"/>
        <end position="316"/>
    </location>
</feature>
<dbReference type="SUPFAM" id="SSF55681">
    <property type="entry name" value="Class II aaRS and biotin synthetases"/>
    <property type="match status" value="1"/>
</dbReference>
<keyword evidence="7 11" id="KW-0030">Aminoacyl-tRNA synthetase</keyword>
<evidence type="ECO:0000256" key="4">
    <source>
        <dbReference type="ARBA" id="ARBA00022741"/>
    </source>
</evidence>
<dbReference type="SUPFAM" id="SSF52954">
    <property type="entry name" value="Class II aaRS ABD-related"/>
    <property type="match status" value="1"/>
</dbReference>
<organism evidence="11 12">
    <name type="scientific">Candidatus Magasanikbacteria bacterium CG10_big_fil_rev_8_21_14_0_10_36_32</name>
    <dbReference type="NCBI Taxonomy" id="1974646"/>
    <lineage>
        <taxon>Bacteria</taxon>
        <taxon>Candidatus Magasanikiibacteriota</taxon>
    </lineage>
</organism>
<protein>
    <recommendedName>
        <fullName evidence="2">Proline--tRNA ligase</fullName>
        <ecNumber evidence="1">6.1.1.15</ecNumber>
    </recommendedName>
    <alternativeName>
        <fullName evidence="8">Prolyl-tRNA synthetase</fullName>
    </alternativeName>
</protein>
<evidence type="ECO:0000256" key="7">
    <source>
        <dbReference type="ARBA" id="ARBA00023146"/>
    </source>
</evidence>
<dbReference type="Proteomes" id="UP000231426">
    <property type="component" value="Unassembled WGS sequence"/>
</dbReference>
<keyword evidence="6" id="KW-0648">Protein biosynthesis</keyword>
<dbReference type="GO" id="GO:0005524">
    <property type="term" value="F:ATP binding"/>
    <property type="evidence" value="ECO:0007669"/>
    <property type="project" value="UniProtKB-KW"/>
</dbReference>
<accession>A0A2M6W7V4</accession>
<evidence type="ECO:0000259" key="10">
    <source>
        <dbReference type="PROSITE" id="PS50862"/>
    </source>
</evidence>
<evidence type="ECO:0000256" key="3">
    <source>
        <dbReference type="ARBA" id="ARBA00022598"/>
    </source>
</evidence>
<sequence length="414" mass="46608">MKFSQMFGKTSKTVPADADSTNAKLLTRGGFIMKQTSGIYNYLPLGLRVLTKIQNIIRQELDAAGANEILMPALTQEDNYIKTGRNEALNDILFRTEGQGGTKLVLNPTHEEIVTPLVQKHVFSYQDLPVAVYQIQNKFRNEPRAKSGLLRGREFSMKDLYSFHTSQEDLDSYYEKMQKVYDKIYDRLGLGDLTVMTYASGGTFCKYSHEFQTISEMGEDTIYLCEKCRIAVNEEIIKEQHTCPACGNKNLIPKKAIEVGNIFILGAKFTSSFDFTVTDEAGKEIPVLMGCYGIGPSRIMGTLAEVYNDERGIIWPKNVAPYQVHLIALGKEEQAAKEADKIYEQLIKEGIEVLYDDRINVSAGEKLADADLLGMPYRVIVSPKTLEKKVVEFKERSATEPKFIALSKLIKELK</sequence>
<gene>
    <name evidence="11" type="ORF">COU29_00330</name>
</gene>
<proteinExistence type="predicted"/>
<dbReference type="Pfam" id="PF00587">
    <property type="entry name" value="tRNA-synt_2b"/>
    <property type="match status" value="1"/>
</dbReference>
<evidence type="ECO:0000256" key="8">
    <source>
        <dbReference type="ARBA" id="ARBA00029731"/>
    </source>
</evidence>
<evidence type="ECO:0000256" key="2">
    <source>
        <dbReference type="ARBA" id="ARBA00019110"/>
    </source>
</evidence>
<keyword evidence="4" id="KW-0547">Nucleotide-binding</keyword>
<evidence type="ECO:0000256" key="1">
    <source>
        <dbReference type="ARBA" id="ARBA00012831"/>
    </source>
</evidence>
<dbReference type="InterPro" id="IPR004154">
    <property type="entry name" value="Anticodon-bd"/>
</dbReference>